<protein>
    <submittedName>
        <fullName evidence="1">Uncharacterized protein</fullName>
    </submittedName>
</protein>
<proteinExistence type="predicted"/>
<evidence type="ECO:0000313" key="1">
    <source>
        <dbReference type="EMBL" id="RIA98278.1"/>
    </source>
</evidence>
<reference evidence="1 2" key="1">
    <citation type="submission" date="2018-06" db="EMBL/GenBank/DDBJ databases">
        <title>Comparative genomics reveals the genomic features of Rhizophagus irregularis, R. cerebriforme, R. diaphanum and Gigaspora rosea, and their symbiotic lifestyle signature.</title>
        <authorList>
            <person name="Morin E."/>
            <person name="San Clemente H."/>
            <person name="Chen E.C.H."/>
            <person name="De La Providencia I."/>
            <person name="Hainaut M."/>
            <person name="Kuo A."/>
            <person name="Kohler A."/>
            <person name="Murat C."/>
            <person name="Tang N."/>
            <person name="Roy S."/>
            <person name="Loubradou J."/>
            <person name="Henrissat B."/>
            <person name="Grigoriev I.V."/>
            <person name="Corradi N."/>
            <person name="Roux C."/>
            <person name="Martin F.M."/>
        </authorList>
    </citation>
    <scope>NUCLEOTIDE SEQUENCE [LARGE SCALE GENOMIC DNA]</scope>
    <source>
        <strain evidence="1 2">DAOM 227022</strain>
    </source>
</reference>
<dbReference type="Proteomes" id="UP000265703">
    <property type="component" value="Unassembled WGS sequence"/>
</dbReference>
<dbReference type="OrthoDB" id="2413832at2759"/>
<dbReference type="AlphaFoldDB" id="A0A397TJW9"/>
<comment type="caution">
    <text evidence="1">The sequence shown here is derived from an EMBL/GenBank/DDBJ whole genome shotgun (WGS) entry which is preliminary data.</text>
</comment>
<organism evidence="1 2">
    <name type="scientific">Glomus cerebriforme</name>
    <dbReference type="NCBI Taxonomy" id="658196"/>
    <lineage>
        <taxon>Eukaryota</taxon>
        <taxon>Fungi</taxon>
        <taxon>Fungi incertae sedis</taxon>
        <taxon>Mucoromycota</taxon>
        <taxon>Glomeromycotina</taxon>
        <taxon>Glomeromycetes</taxon>
        <taxon>Glomerales</taxon>
        <taxon>Glomeraceae</taxon>
        <taxon>Glomus</taxon>
    </lineage>
</organism>
<dbReference type="EMBL" id="QKYT01000018">
    <property type="protein sequence ID" value="RIA98278.1"/>
    <property type="molecule type" value="Genomic_DNA"/>
</dbReference>
<evidence type="ECO:0000313" key="2">
    <source>
        <dbReference type="Proteomes" id="UP000265703"/>
    </source>
</evidence>
<keyword evidence="2" id="KW-1185">Reference proteome</keyword>
<accession>A0A397TJW9</accession>
<sequence>MPKTIFQKVIPLHSEKNTSSFTEVPNFFISETSKTSKTSELPKPVVNELETSKLSESIKPISEVMNTFPKETDSSKPINEILSTILLTRQQHEEHLRKRAAKLGEDPDVFMTITEKDKLNSIAFQDRMETDA</sequence>
<name>A0A397TJW9_9GLOM</name>
<gene>
    <name evidence="1" type="ORF">C1645_813008</name>
</gene>